<evidence type="ECO:0000256" key="4">
    <source>
        <dbReference type="SAM" id="MobiDB-lite"/>
    </source>
</evidence>
<dbReference type="AlphaFoldDB" id="A0A1J7J8I7"/>
<evidence type="ECO:0008006" key="7">
    <source>
        <dbReference type="Google" id="ProtNLM"/>
    </source>
</evidence>
<name>A0A1J7J8I7_9PEZI</name>
<dbReference type="GO" id="GO:0003743">
    <property type="term" value="F:translation initiation factor activity"/>
    <property type="evidence" value="ECO:0007669"/>
    <property type="project" value="UniProtKB-KW"/>
</dbReference>
<comment type="similarity">
    <text evidence="1">Belongs to the IF-3 family.</text>
</comment>
<dbReference type="OrthoDB" id="21573at2759"/>
<proteinExistence type="inferred from homology"/>
<evidence type="ECO:0000313" key="6">
    <source>
        <dbReference type="Proteomes" id="UP000182658"/>
    </source>
</evidence>
<dbReference type="InParanoid" id="A0A1J7J8I7"/>
<dbReference type="Gene3D" id="3.30.110.10">
    <property type="entry name" value="Translation initiation factor 3 (IF-3), C-terminal domain"/>
    <property type="match status" value="1"/>
</dbReference>
<gene>
    <name evidence="5" type="ORF">CONLIGDRAFT_643699</name>
</gene>
<dbReference type="EMBL" id="KV875097">
    <property type="protein sequence ID" value="OIW29609.1"/>
    <property type="molecule type" value="Genomic_DNA"/>
</dbReference>
<feature type="compositionally biased region" description="Basic and acidic residues" evidence="4">
    <location>
        <begin position="178"/>
        <end position="193"/>
    </location>
</feature>
<evidence type="ECO:0000313" key="5">
    <source>
        <dbReference type="EMBL" id="OIW29609.1"/>
    </source>
</evidence>
<feature type="region of interest" description="Disordered" evidence="4">
    <location>
        <begin position="178"/>
        <end position="198"/>
    </location>
</feature>
<dbReference type="PANTHER" id="PTHR10938:SF0">
    <property type="entry name" value="TRANSLATION INITIATION FACTOR IF-3, MITOCHONDRIAL"/>
    <property type="match status" value="1"/>
</dbReference>
<sequence length="294" mass="33108">MSCTSCLNSSRTALRRVFLAGTVERPPSTQPRYLLAPSLQQQQHTLSNRRFFNNLDTSSRPPFPRPPQTINPRDPVLHPSAQASTHDSRSVKAHKPKGSSKGPASLPRDDAIAEVADYVVLRREDGHLTEPRPLSSVLAEAHIRDQTVVTIVLPRAGQKGGSQHPICVVLDREGYEESERRRIAEEGEREKGESKKKKGTKELEINWAIAPHDLEHKMKRFREFLGKGLRVEMLLLRKSKRKGKVFKQASPDEVEELLRRVREEAASVQGAREFKTASGVVGDKYQLFFEGPQN</sequence>
<dbReference type="PANTHER" id="PTHR10938">
    <property type="entry name" value="TRANSLATION INITIATION FACTOR IF-3"/>
    <property type="match status" value="1"/>
</dbReference>
<reference evidence="5 6" key="1">
    <citation type="submission" date="2016-10" db="EMBL/GenBank/DDBJ databases">
        <title>Draft genome sequence of Coniochaeta ligniaria NRRL30616, a lignocellulolytic fungus for bioabatement of inhibitors in plant biomass hydrolysates.</title>
        <authorList>
            <consortium name="DOE Joint Genome Institute"/>
            <person name="Jimenez D.J."/>
            <person name="Hector R.E."/>
            <person name="Riley R."/>
            <person name="Sun H."/>
            <person name="Grigoriev I.V."/>
            <person name="Van Elsas J.D."/>
            <person name="Nichols N.N."/>
        </authorList>
    </citation>
    <scope>NUCLEOTIDE SEQUENCE [LARGE SCALE GENOMIC DNA]</scope>
    <source>
        <strain evidence="5 6">NRRL 30616</strain>
    </source>
</reference>
<evidence type="ECO:0000256" key="3">
    <source>
        <dbReference type="ARBA" id="ARBA00022917"/>
    </source>
</evidence>
<protein>
    <recommendedName>
        <fullName evidence="7">Translation initiation factor 3 N-terminal domain-containing protein</fullName>
    </recommendedName>
</protein>
<dbReference type="STRING" id="1408157.A0A1J7J8I7"/>
<accession>A0A1J7J8I7</accession>
<dbReference type="GO" id="GO:0070124">
    <property type="term" value="P:mitochondrial translational initiation"/>
    <property type="evidence" value="ECO:0007669"/>
    <property type="project" value="TreeGrafter"/>
</dbReference>
<keyword evidence="3" id="KW-0648">Protein biosynthesis</keyword>
<dbReference type="GO" id="GO:0043022">
    <property type="term" value="F:ribosome binding"/>
    <property type="evidence" value="ECO:0007669"/>
    <property type="project" value="TreeGrafter"/>
</dbReference>
<dbReference type="Proteomes" id="UP000182658">
    <property type="component" value="Unassembled WGS sequence"/>
</dbReference>
<dbReference type="InterPro" id="IPR001288">
    <property type="entry name" value="Translation_initiation_fac_3"/>
</dbReference>
<feature type="region of interest" description="Disordered" evidence="4">
    <location>
        <begin position="52"/>
        <end position="109"/>
    </location>
</feature>
<evidence type="ECO:0000256" key="2">
    <source>
        <dbReference type="ARBA" id="ARBA00022540"/>
    </source>
</evidence>
<dbReference type="GO" id="GO:0032790">
    <property type="term" value="P:ribosome disassembly"/>
    <property type="evidence" value="ECO:0007669"/>
    <property type="project" value="TreeGrafter"/>
</dbReference>
<dbReference type="SUPFAM" id="SSF55200">
    <property type="entry name" value="Translation initiation factor IF3, C-terminal domain"/>
    <property type="match status" value="1"/>
</dbReference>
<keyword evidence="2" id="KW-0396">Initiation factor</keyword>
<dbReference type="GO" id="GO:0005739">
    <property type="term" value="C:mitochondrion"/>
    <property type="evidence" value="ECO:0007669"/>
    <property type="project" value="TreeGrafter"/>
</dbReference>
<organism evidence="5 6">
    <name type="scientific">Coniochaeta ligniaria NRRL 30616</name>
    <dbReference type="NCBI Taxonomy" id="1408157"/>
    <lineage>
        <taxon>Eukaryota</taxon>
        <taxon>Fungi</taxon>
        <taxon>Dikarya</taxon>
        <taxon>Ascomycota</taxon>
        <taxon>Pezizomycotina</taxon>
        <taxon>Sordariomycetes</taxon>
        <taxon>Sordariomycetidae</taxon>
        <taxon>Coniochaetales</taxon>
        <taxon>Coniochaetaceae</taxon>
        <taxon>Coniochaeta</taxon>
    </lineage>
</organism>
<dbReference type="InterPro" id="IPR036788">
    <property type="entry name" value="T_IF-3_C_sf"/>
</dbReference>
<evidence type="ECO:0000256" key="1">
    <source>
        <dbReference type="ARBA" id="ARBA00005439"/>
    </source>
</evidence>
<keyword evidence="6" id="KW-1185">Reference proteome</keyword>